<evidence type="ECO:0000256" key="4">
    <source>
        <dbReference type="ARBA" id="ARBA00023134"/>
    </source>
</evidence>
<dbReference type="Pfam" id="PF22042">
    <property type="entry name" value="EF-G_D2"/>
    <property type="match status" value="1"/>
</dbReference>
<dbReference type="EMBL" id="JAACJL010000016">
    <property type="protein sequence ID" value="KAF4619833.1"/>
    <property type="molecule type" value="Genomic_DNA"/>
</dbReference>
<name>A0A8H4QZV2_9AGAR</name>
<dbReference type="PROSITE" id="PS00301">
    <property type="entry name" value="G_TR_1"/>
    <property type="match status" value="1"/>
</dbReference>
<evidence type="ECO:0000313" key="7">
    <source>
        <dbReference type="Proteomes" id="UP000521872"/>
    </source>
</evidence>
<reference evidence="6 7" key="1">
    <citation type="submission" date="2019-12" db="EMBL/GenBank/DDBJ databases">
        <authorList>
            <person name="Floudas D."/>
            <person name="Bentzer J."/>
            <person name="Ahren D."/>
            <person name="Johansson T."/>
            <person name="Persson P."/>
            <person name="Tunlid A."/>
        </authorList>
    </citation>
    <scope>NUCLEOTIDE SEQUENCE [LARGE SCALE GENOMIC DNA]</scope>
    <source>
        <strain evidence="6 7">CBS 102.39</strain>
    </source>
</reference>
<dbReference type="Pfam" id="PF14492">
    <property type="entry name" value="EFG_III"/>
    <property type="match status" value="1"/>
</dbReference>
<dbReference type="NCBIfam" id="TIGR00231">
    <property type="entry name" value="small_GTP"/>
    <property type="match status" value="1"/>
</dbReference>
<protein>
    <recommendedName>
        <fullName evidence="5">Tr-type G domain-containing protein</fullName>
    </recommendedName>
</protein>
<dbReference type="FunFam" id="3.40.50.300:FF:000514">
    <property type="entry name" value="Ribosome-releasing factor 2, mitochondrial"/>
    <property type="match status" value="1"/>
</dbReference>
<gene>
    <name evidence="6" type="ORF">D9613_005323</name>
</gene>
<dbReference type="Proteomes" id="UP000521872">
    <property type="component" value="Unassembled WGS sequence"/>
</dbReference>
<dbReference type="InterPro" id="IPR035647">
    <property type="entry name" value="EFG_III/V"/>
</dbReference>
<evidence type="ECO:0000313" key="6">
    <source>
        <dbReference type="EMBL" id="KAF4619833.1"/>
    </source>
</evidence>
<dbReference type="SUPFAM" id="SSF54980">
    <property type="entry name" value="EF-G C-terminal domain-like"/>
    <property type="match status" value="2"/>
</dbReference>
<dbReference type="SUPFAM" id="SSF50447">
    <property type="entry name" value="Translation proteins"/>
    <property type="match status" value="1"/>
</dbReference>
<dbReference type="GO" id="GO:0032543">
    <property type="term" value="P:mitochondrial translation"/>
    <property type="evidence" value="ECO:0007669"/>
    <property type="project" value="TreeGrafter"/>
</dbReference>
<dbReference type="InterPro" id="IPR053905">
    <property type="entry name" value="EF-G-like_DII"/>
</dbReference>
<accession>A0A8H4QZV2</accession>
<sequence>MLCSLRAILPSQNHVFLRRYASASYDPSKLRNMALVAHIDSGKTTLTESILLKSSYLSASGTVDTGSTTTDFLPVERERGITVQSASIPVNWKQWTFNLIDTPGHADFGMEVESASRVVDGAVVLIDSVEGVEAQTRGVWRQLDRYGVATRMIFLNKLDRPGASFKSSLLSLLKHRLHRNPMALTLPIASFNPRHYAEGVPGIQGLVDLVRWNLYKWDEEGEVSCHPLPKKVEDFEHFEALPPSHPASSHLIPARTEMLENLSMVSDDFMELLLNLPSSDPSAYLNLDNAVVLKHLRQASLNNKILPILCGSAMKHIGTDLVMDYVGELLASPLDVQHDIQKSNSPLQVLAWKVNWDDKKGWMTFVRVYSGTLTRKSSLLNTTRNQKEQASKLLLLYASEAKEVDELPFGSVGVILGLKYTRTGDTLVSSGASQAYRSTLRDIIPPPAVISASVIPRSHSDLTPVQNALEALSRTDPSLRVDVQEGQILVHGLGALHLEIVEGRLRDEWKANFEFGRRYVSYREGLGPKPPSAGWDVWESEVGGKPVTAKIPLIVRPMEPEEVGDPIWDGNVVLDEKKRPVPSPESLPGGSPIMSVAEGILNALSNSPHSSLPMTGLHIQIGNVKNFGTKVPSLITGATATVLRRRIQEASMGPLLEPFINLKISVGESNLGKVVKDLTERGGEVRDLDSETAVADSSEEMVGYPDDGLYVPPDWLSPSGSPTSLSRSSGSHLKRSVHGVAPLSQFLDFSSRLRAISEGHGTFEMSLAGFREVSEERKMEILREVGRA</sequence>
<dbReference type="Pfam" id="PF00009">
    <property type="entry name" value="GTP_EFTU"/>
    <property type="match status" value="1"/>
</dbReference>
<dbReference type="PANTHER" id="PTHR43261">
    <property type="entry name" value="TRANSLATION ELONGATION FACTOR G-RELATED"/>
    <property type="match status" value="1"/>
</dbReference>
<comment type="caution">
    <text evidence="6">The sequence shown here is derived from an EMBL/GenBank/DDBJ whole genome shotgun (WGS) entry which is preliminary data.</text>
</comment>
<evidence type="ECO:0000256" key="1">
    <source>
        <dbReference type="ARBA" id="ARBA00022741"/>
    </source>
</evidence>
<keyword evidence="2" id="KW-0648">Protein biosynthesis</keyword>
<keyword evidence="3" id="KW-0496">Mitochondrion</keyword>
<proteinExistence type="predicted"/>
<dbReference type="GO" id="GO:0003924">
    <property type="term" value="F:GTPase activity"/>
    <property type="evidence" value="ECO:0007669"/>
    <property type="project" value="InterPro"/>
</dbReference>
<evidence type="ECO:0000259" key="5">
    <source>
        <dbReference type="PROSITE" id="PS51722"/>
    </source>
</evidence>
<keyword evidence="4" id="KW-0342">GTP-binding</keyword>
<dbReference type="InterPro" id="IPR009000">
    <property type="entry name" value="Transl_B-barrel_sf"/>
</dbReference>
<feature type="domain" description="Tr-type G" evidence="5">
    <location>
        <begin position="28"/>
        <end position="334"/>
    </location>
</feature>
<evidence type="ECO:0000256" key="3">
    <source>
        <dbReference type="ARBA" id="ARBA00023128"/>
    </source>
</evidence>
<dbReference type="PROSITE" id="PS51722">
    <property type="entry name" value="G_TR_2"/>
    <property type="match status" value="1"/>
</dbReference>
<dbReference type="AlphaFoldDB" id="A0A8H4QZV2"/>
<dbReference type="InterPro" id="IPR031157">
    <property type="entry name" value="G_TR_CS"/>
</dbReference>
<evidence type="ECO:0000256" key="2">
    <source>
        <dbReference type="ARBA" id="ARBA00022917"/>
    </source>
</evidence>
<dbReference type="PANTHER" id="PTHR43261:SF1">
    <property type="entry name" value="RIBOSOME-RELEASING FACTOR 2, MITOCHONDRIAL"/>
    <property type="match status" value="1"/>
</dbReference>
<dbReference type="Gene3D" id="2.40.30.10">
    <property type="entry name" value="Translation factors"/>
    <property type="match status" value="1"/>
</dbReference>
<keyword evidence="7" id="KW-1185">Reference proteome</keyword>
<dbReference type="InterPro" id="IPR000795">
    <property type="entry name" value="T_Tr_GTP-bd_dom"/>
</dbReference>
<dbReference type="Gene3D" id="3.30.70.240">
    <property type="match status" value="1"/>
</dbReference>
<dbReference type="SMART" id="SM00838">
    <property type="entry name" value="EFG_C"/>
    <property type="match status" value="1"/>
</dbReference>
<dbReference type="GO" id="GO:0005525">
    <property type="term" value="F:GTP binding"/>
    <property type="evidence" value="ECO:0007669"/>
    <property type="project" value="UniProtKB-KW"/>
</dbReference>
<dbReference type="CDD" id="cd01514">
    <property type="entry name" value="Elongation_Factor_C"/>
    <property type="match status" value="1"/>
</dbReference>
<dbReference type="PRINTS" id="PR00315">
    <property type="entry name" value="ELONGATNFCT"/>
</dbReference>
<dbReference type="GO" id="GO:0032790">
    <property type="term" value="P:ribosome disassembly"/>
    <property type="evidence" value="ECO:0007669"/>
    <property type="project" value="TreeGrafter"/>
</dbReference>
<dbReference type="InterPro" id="IPR005225">
    <property type="entry name" value="Small_GTP-bd"/>
</dbReference>
<dbReference type="InterPro" id="IPR041095">
    <property type="entry name" value="EFG_II"/>
</dbReference>
<dbReference type="InterPro" id="IPR000640">
    <property type="entry name" value="EFG_V-like"/>
</dbReference>
<keyword evidence="1" id="KW-0547">Nucleotide-binding</keyword>
<dbReference type="GO" id="GO:0005759">
    <property type="term" value="C:mitochondrial matrix"/>
    <property type="evidence" value="ECO:0007669"/>
    <property type="project" value="UniProtKB-ARBA"/>
</dbReference>
<dbReference type="InterPro" id="IPR027417">
    <property type="entry name" value="P-loop_NTPase"/>
</dbReference>
<organism evidence="6 7">
    <name type="scientific">Agrocybe pediades</name>
    <dbReference type="NCBI Taxonomy" id="84607"/>
    <lineage>
        <taxon>Eukaryota</taxon>
        <taxon>Fungi</taxon>
        <taxon>Dikarya</taxon>
        <taxon>Basidiomycota</taxon>
        <taxon>Agaricomycotina</taxon>
        <taxon>Agaricomycetes</taxon>
        <taxon>Agaricomycetidae</taxon>
        <taxon>Agaricales</taxon>
        <taxon>Agaricineae</taxon>
        <taxon>Strophariaceae</taxon>
        <taxon>Agrocybe</taxon>
    </lineage>
</organism>
<dbReference type="Gene3D" id="3.40.50.300">
    <property type="entry name" value="P-loop containing nucleotide triphosphate hydrolases"/>
    <property type="match status" value="1"/>
</dbReference>
<dbReference type="Gene3D" id="3.30.70.870">
    <property type="entry name" value="Elongation Factor G (Translational Gtpase), domain 3"/>
    <property type="match status" value="1"/>
</dbReference>
<dbReference type="SUPFAM" id="SSF52540">
    <property type="entry name" value="P-loop containing nucleoside triphosphate hydrolases"/>
    <property type="match status" value="1"/>
</dbReference>